<dbReference type="PROSITE" id="PS00065">
    <property type="entry name" value="D_2_HYDROXYACID_DH_1"/>
    <property type="match status" value="1"/>
</dbReference>
<dbReference type="InterPro" id="IPR029753">
    <property type="entry name" value="D-isomer_DH_CS"/>
</dbReference>
<dbReference type="GO" id="GO:0016618">
    <property type="term" value="F:hydroxypyruvate reductase [NAD(P)H] activity"/>
    <property type="evidence" value="ECO:0007669"/>
    <property type="project" value="TreeGrafter"/>
</dbReference>
<feature type="domain" description="D-isomer specific 2-hydroxyacid dehydrogenase catalytic" evidence="5">
    <location>
        <begin position="8"/>
        <end position="293"/>
    </location>
</feature>
<keyword evidence="3" id="KW-0520">NAD</keyword>
<dbReference type="RefSeq" id="WP_271635252.1">
    <property type="nucleotide sequence ID" value="NZ_CP094970.1"/>
</dbReference>
<evidence type="ECO:0000256" key="3">
    <source>
        <dbReference type="ARBA" id="ARBA00023027"/>
    </source>
</evidence>
<dbReference type="Gene3D" id="3.40.50.720">
    <property type="entry name" value="NAD(P)-binding Rossmann-like Domain"/>
    <property type="match status" value="2"/>
</dbReference>
<dbReference type="Pfam" id="PF02826">
    <property type="entry name" value="2-Hacid_dh_C"/>
    <property type="match status" value="1"/>
</dbReference>
<sequence>MYGGRGAPSQEDLRHGATGAIAIISTVNETIDSAVMDAAGPGLRIVANCAVGYDNVDLAAANERDVLVSNTPGVLDKATADVAFGLLLATARRIVEADHHIRTHPDWHWGPREFLGRDLSAGTTLGIVGMGRIGFEMARSATAFDMRVLAYDPRPLDRRSVDLGVVAADLETVLASSDAITLHCPLTPQTRHLMNERTLALMKQGAVLVNTARGPLVDEAALHRVLVSGQLSGAGLDVFEDEPRIYPGLVELANVVLLPHIASAGDHTRGAMALLAIDNVRHCLEGRPLPTPVGCVPDQR</sequence>
<evidence type="ECO:0000256" key="1">
    <source>
        <dbReference type="ARBA" id="ARBA00005854"/>
    </source>
</evidence>
<gene>
    <name evidence="7" type="ORF">L0C25_04590</name>
</gene>
<dbReference type="InterPro" id="IPR006140">
    <property type="entry name" value="D-isomer_DH_NAD-bd"/>
</dbReference>
<dbReference type="InterPro" id="IPR050223">
    <property type="entry name" value="D-isomer_2-hydroxyacid_DH"/>
</dbReference>
<dbReference type="Pfam" id="PF00389">
    <property type="entry name" value="2-Hacid_dh"/>
    <property type="match status" value="1"/>
</dbReference>
<dbReference type="SUPFAM" id="SSF52283">
    <property type="entry name" value="Formate/glycerate dehydrogenase catalytic domain-like"/>
    <property type="match status" value="1"/>
</dbReference>
<keyword evidence="8" id="KW-1185">Reference proteome</keyword>
<keyword evidence="2 4" id="KW-0560">Oxidoreductase</keyword>
<accession>A0AA46YM74</accession>
<feature type="domain" description="D-isomer specific 2-hydroxyacid dehydrogenase NAD-binding" evidence="6">
    <location>
        <begin position="84"/>
        <end position="262"/>
    </location>
</feature>
<dbReference type="PANTHER" id="PTHR10996:SF178">
    <property type="entry name" value="2-HYDROXYACID DEHYDROGENASE YGL185C-RELATED"/>
    <property type="match status" value="1"/>
</dbReference>
<dbReference type="InterPro" id="IPR036291">
    <property type="entry name" value="NAD(P)-bd_dom_sf"/>
</dbReference>
<dbReference type="SUPFAM" id="SSF51735">
    <property type="entry name" value="NAD(P)-binding Rossmann-fold domains"/>
    <property type="match status" value="1"/>
</dbReference>
<dbReference type="PROSITE" id="PS00671">
    <property type="entry name" value="D_2_HYDROXYACID_DH_3"/>
    <property type="match status" value="1"/>
</dbReference>
<evidence type="ECO:0000313" key="7">
    <source>
        <dbReference type="EMBL" id="UYM06359.1"/>
    </source>
</evidence>
<dbReference type="GO" id="GO:0005829">
    <property type="term" value="C:cytosol"/>
    <property type="evidence" value="ECO:0007669"/>
    <property type="project" value="TreeGrafter"/>
</dbReference>
<dbReference type="PANTHER" id="PTHR10996">
    <property type="entry name" value="2-HYDROXYACID DEHYDROGENASE-RELATED"/>
    <property type="match status" value="1"/>
</dbReference>
<dbReference type="FunFam" id="3.40.50.720:FF:000203">
    <property type="entry name" value="D-3-phosphoglycerate dehydrogenase (SerA)"/>
    <property type="match status" value="1"/>
</dbReference>
<dbReference type="KEGG" id="sgrg:L0C25_04590"/>
<dbReference type="PROSITE" id="PS00670">
    <property type="entry name" value="D_2_HYDROXYACID_DH_2"/>
    <property type="match status" value="1"/>
</dbReference>
<organism evidence="7 8">
    <name type="scientific">Solicola gregarius</name>
    <dbReference type="NCBI Taxonomy" id="2908642"/>
    <lineage>
        <taxon>Bacteria</taxon>
        <taxon>Bacillati</taxon>
        <taxon>Actinomycetota</taxon>
        <taxon>Actinomycetes</taxon>
        <taxon>Propionibacteriales</taxon>
        <taxon>Nocardioidaceae</taxon>
        <taxon>Solicola</taxon>
    </lineage>
</organism>
<reference evidence="7" key="1">
    <citation type="submission" date="2022-01" db="EMBL/GenBank/DDBJ databases">
        <title>Nocardioidaceae gen. sp. A5X3R13.</title>
        <authorList>
            <person name="Lopez Marin M.A."/>
            <person name="Uhlik O."/>
        </authorList>
    </citation>
    <scope>NUCLEOTIDE SEQUENCE</scope>
    <source>
        <strain evidence="7">A5X3R13</strain>
    </source>
</reference>
<comment type="similarity">
    <text evidence="1 4">Belongs to the D-isomer specific 2-hydroxyacid dehydrogenase family.</text>
</comment>
<dbReference type="GO" id="GO:0051287">
    <property type="term" value="F:NAD binding"/>
    <property type="evidence" value="ECO:0007669"/>
    <property type="project" value="InterPro"/>
</dbReference>
<dbReference type="CDD" id="cd05301">
    <property type="entry name" value="GDH"/>
    <property type="match status" value="1"/>
</dbReference>
<dbReference type="Proteomes" id="UP001164390">
    <property type="component" value="Chromosome"/>
</dbReference>
<evidence type="ECO:0000256" key="4">
    <source>
        <dbReference type="RuleBase" id="RU003719"/>
    </source>
</evidence>
<dbReference type="InterPro" id="IPR029752">
    <property type="entry name" value="D-isomer_DH_CS1"/>
</dbReference>
<protein>
    <submittedName>
        <fullName evidence="7">D-glycerate dehydrogenase</fullName>
    </submittedName>
</protein>
<dbReference type="AlphaFoldDB" id="A0AA46YM74"/>
<dbReference type="EMBL" id="CP094970">
    <property type="protein sequence ID" value="UYM06359.1"/>
    <property type="molecule type" value="Genomic_DNA"/>
</dbReference>
<name>A0AA46YM74_9ACTN</name>
<proteinExistence type="inferred from homology"/>
<evidence type="ECO:0000259" key="6">
    <source>
        <dbReference type="Pfam" id="PF02826"/>
    </source>
</evidence>
<evidence type="ECO:0000313" key="8">
    <source>
        <dbReference type="Proteomes" id="UP001164390"/>
    </source>
</evidence>
<evidence type="ECO:0000259" key="5">
    <source>
        <dbReference type="Pfam" id="PF00389"/>
    </source>
</evidence>
<evidence type="ECO:0000256" key="2">
    <source>
        <dbReference type="ARBA" id="ARBA00023002"/>
    </source>
</evidence>
<dbReference type="GO" id="GO:0030267">
    <property type="term" value="F:glyoxylate reductase (NADPH) activity"/>
    <property type="evidence" value="ECO:0007669"/>
    <property type="project" value="TreeGrafter"/>
</dbReference>
<dbReference type="InterPro" id="IPR006139">
    <property type="entry name" value="D-isomer_2_OHA_DH_cat_dom"/>
</dbReference>